<dbReference type="PANTHER" id="PTHR30461">
    <property type="entry name" value="DNA-INVERTASE FROM LAMBDOID PROPHAGE"/>
    <property type="match status" value="1"/>
</dbReference>
<dbReference type="InterPro" id="IPR011109">
    <property type="entry name" value="DNA_bind_recombinase_dom"/>
</dbReference>
<dbReference type="InterPro" id="IPR025827">
    <property type="entry name" value="Zn_ribbon_recom_dom"/>
</dbReference>
<dbReference type="Pfam" id="PF07508">
    <property type="entry name" value="Recombinase"/>
    <property type="match status" value="1"/>
</dbReference>
<protein>
    <submittedName>
        <fullName evidence="4">Recombinase family protein</fullName>
    </submittedName>
</protein>
<dbReference type="Pfam" id="PF13408">
    <property type="entry name" value="Zn_ribbon_recom"/>
    <property type="match status" value="1"/>
</dbReference>
<feature type="domain" description="Recombinase" evidence="3">
    <location>
        <begin position="163"/>
        <end position="310"/>
    </location>
</feature>
<name>A0ABY8ED54_9FIRM</name>
<dbReference type="PROSITE" id="PS51737">
    <property type="entry name" value="RECOMBINASE_DNA_BIND"/>
    <property type="match status" value="1"/>
</dbReference>
<reference evidence="4 5" key="1">
    <citation type="submission" date="2023-03" db="EMBL/GenBank/DDBJ databases">
        <title>Complete genome sequence of Tepidibacter sp. SWIR-1, isolated from a deep-sea hydrothermal vent.</title>
        <authorList>
            <person name="Li X."/>
        </authorList>
    </citation>
    <scope>NUCLEOTIDE SEQUENCE [LARGE SCALE GENOMIC DNA]</scope>
    <source>
        <strain evidence="4 5">SWIR-1</strain>
    </source>
</reference>
<feature type="coiled-coil region" evidence="1">
    <location>
        <begin position="413"/>
        <end position="478"/>
    </location>
</feature>
<dbReference type="RefSeq" id="WP_277730705.1">
    <property type="nucleotide sequence ID" value="NZ_CP120733.1"/>
</dbReference>
<dbReference type="SMART" id="SM00857">
    <property type="entry name" value="Resolvase"/>
    <property type="match status" value="1"/>
</dbReference>
<keyword evidence="5" id="KW-1185">Reference proteome</keyword>
<dbReference type="PROSITE" id="PS51736">
    <property type="entry name" value="RECOMBINASES_3"/>
    <property type="match status" value="1"/>
</dbReference>
<dbReference type="CDD" id="cd00338">
    <property type="entry name" value="Ser_Recombinase"/>
    <property type="match status" value="1"/>
</dbReference>
<dbReference type="Gene3D" id="3.40.50.1390">
    <property type="entry name" value="Resolvase, N-terminal catalytic domain"/>
    <property type="match status" value="1"/>
</dbReference>
<evidence type="ECO:0000256" key="1">
    <source>
        <dbReference type="SAM" id="Coils"/>
    </source>
</evidence>
<dbReference type="Pfam" id="PF00239">
    <property type="entry name" value="Resolvase"/>
    <property type="match status" value="1"/>
</dbReference>
<organism evidence="4 5">
    <name type="scientific">Tepidibacter hydrothermalis</name>
    <dbReference type="NCBI Taxonomy" id="3036126"/>
    <lineage>
        <taxon>Bacteria</taxon>
        <taxon>Bacillati</taxon>
        <taxon>Bacillota</taxon>
        <taxon>Clostridia</taxon>
        <taxon>Peptostreptococcales</taxon>
        <taxon>Peptostreptococcaceae</taxon>
        <taxon>Tepidibacter</taxon>
    </lineage>
</organism>
<dbReference type="InterPro" id="IPR036162">
    <property type="entry name" value="Resolvase-like_N_sf"/>
</dbReference>
<evidence type="ECO:0000313" key="5">
    <source>
        <dbReference type="Proteomes" id="UP001222800"/>
    </source>
</evidence>
<evidence type="ECO:0000259" key="2">
    <source>
        <dbReference type="PROSITE" id="PS51736"/>
    </source>
</evidence>
<sequence>MKAAIYSRKSVFTGKGESVENQVQMCKEHAAKHLDITEFTIYEDEGFSGGNTNRPKFQELVQDIKKKKFDVLICYRLDRISRNVADFSSTLELLQDYNISFVSIKEQFDTSTPIGKAMVYIASVFAQLERETIAERIRDNMMELAKTGRWLGGQTSLGFKSQQITYLDSEFKERSMSKLIPIKDELDRVKLIFDKYIQGGSIHMVLKYLLANNIKGKNGGDFASMSVNDILRNPVYVESNDDVFEYLKEKGMLVCGNPNGNGILTYNKCNSKSKQRDMSKWIAAVSKHKGVISANDWLEVQRKLDKNSKKENPRQGTSRKSLLSGILKCAKCGAPMRISYGRPRKDTGERIYYYMCTMKAHSAKSRCDNPNVRGDRLEKLVIDHIKNLNTDIIMKELEKYQKETESTQTPSIIGNIKKDIEEKQKHMDSLLNQLAKIDSNSVASEFIISKIDNLGKEIKELEMKLTNNKNEKKKASTNIINTTLILDTIKEFNSFFDNVDSLNNDENIIMKKRYLLETLVDRITWDGETNNIQVDLWGAKKK</sequence>
<dbReference type="InterPro" id="IPR038109">
    <property type="entry name" value="DNA_bind_recomb_sf"/>
</dbReference>
<proteinExistence type="predicted"/>
<dbReference type="PANTHER" id="PTHR30461:SF23">
    <property type="entry name" value="DNA RECOMBINASE-RELATED"/>
    <property type="match status" value="1"/>
</dbReference>
<evidence type="ECO:0000259" key="3">
    <source>
        <dbReference type="PROSITE" id="PS51737"/>
    </source>
</evidence>
<dbReference type="SUPFAM" id="SSF53041">
    <property type="entry name" value="Resolvase-like"/>
    <property type="match status" value="1"/>
</dbReference>
<gene>
    <name evidence="4" type="ORF">P4S50_10305</name>
</gene>
<feature type="domain" description="Resolvase/invertase-type recombinase catalytic" evidence="2">
    <location>
        <begin position="2"/>
        <end position="148"/>
    </location>
</feature>
<dbReference type="InterPro" id="IPR050639">
    <property type="entry name" value="SSR_resolvase"/>
</dbReference>
<evidence type="ECO:0000313" key="4">
    <source>
        <dbReference type="EMBL" id="WFD08790.1"/>
    </source>
</evidence>
<dbReference type="Proteomes" id="UP001222800">
    <property type="component" value="Chromosome"/>
</dbReference>
<dbReference type="EMBL" id="CP120733">
    <property type="protein sequence ID" value="WFD08790.1"/>
    <property type="molecule type" value="Genomic_DNA"/>
</dbReference>
<accession>A0ABY8ED54</accession>
<keyword evidence="1" id="KW-0175">Coiled coil</keyword>
<dbReference type="InterPro" id="IPR006119">
    <property type="entry name" value="Resolv_N"/>
</dbReference>
<dbReference type="Gene3D" id="3.90.1750.20">
    <property type="entry name" value="Putative Large Serine Recombinase, Chain B, Domain 2"/>
    <property type="match status" value="1"/>
</dbReference>